<dbReference type="Proteomes" id="UP000659698">
    <property type="component" value="Unassembled WGS sequence"/>
</dbReference>
<evidence type="ECO:0000313" key="2">
    <source>
        <dbReference type="Proteomes" id="UP000659698"/>
    </source>
</evidence>
<dbReference type="EMBL" id="JACOAF010000030">
    <property type="protein sequence ID" value="MBC3540473.1"/>
    <property type="molecule type" value="Genomic_DNA"/>
</dbReference>
<organism evidence="1 2">
    <name type="scientific">Rufibacter sediminis</name>
    <dbReference type="NCBI Taxonomy" id="2762756"/>
    <lineage>
        <taxon>Bacteria</taxon>
        <taxon>Pseudomonadati</taxon>
        <taxon>Bacteroidota</taxon>
        <taxon>Cytophagia</taxon>
        <taxon>Cytophagales</taxon>
        <taxon>Hymenobacteraceae</taxon>
        <taxon>Rufibacter</taxon>
    </lineage>
</organism>
<gene>
    <name evidence="1" type="ORF">H7U12_12345</name>
</gene>
<proteinExistence type="predicted"/>
<name>A0ABR6VUI8_9BACT</name>
<protein>
    <submittedName>
        <fullName evidence="1">Uncharacterized protein</fullName>
    </submittedName>
</protein>
<accession>A0ABR6VUI8</accession>
<keyword evidence="2" id="KW-1185">Reference proteome</keyword>
<evidence type="ECO:0000313" key="1">
    <source>
        <dbReference type="EMBL" id="MBC3540473.1"/>
    </source>
</evidence>
<dbReference type="RefSeq" id="WP_186638286.1">
    <property type="nucleotide sequence ID" value="NZ_JACOAF010000030.1"/>
</dbReference>
<sequence length="201" mass="22912">MTLGKEDKLMRTTCKRQPPPPFTLVGLEKYIQMKIQKILYSTVIIYFLSLSCHGQIKLELEVQSETRDSIKINITSTNTSTTDTLIFYTPTESSFCVRVINIDFIQVGTNKEHSYFPCDWISDLDHILLNNSNSVLIPPSDSFSFIMNLNKQEISPHLKRGKYKMKASLNYGYGNFKLESDSKHSVFHGNVTSNDLVVTSN</sequence>
<reference evidence="1 2" key="1">
    <citation type="journal article" date="2019" name="Int. J. Syst. Evol. Microbiol.">
        <title>Rufibacter sediminis sp. nov., isolated from freshwater lake sediment.</title>
        <authorList>
            <person name="Qu J.H."/>
            <person name="Zhang L.J."/>
            <person name="Fu Y.H."/>
            <person name="Li H.F."/>
        </authorList>
    </citation>
    <scope>NUCLEOTIDE SEQUENCE [LARGE SCALE GENOMIC DNA]</scope>
    <source>
        <strain evidence="1 2">H-1</strain>
    </source>
</reference>
<comment type="caution">
    <text evidence="1">The sequence shown here is derived from an EMBL/GenBank/DDBJ whole genome shotgun (WGS) entry which is preliminary data.</text>
</comment>